<keyword evidence="2" id="KW-0131">Cell cycle</keyword>
<feature type="compositionally biased region" description="Low complexity" evidence="4">
    <location>
        <begin position="710"/>
        <end position="725"/>
    </location>
</feature>
<protein>
    <submittedName>
        <fullName evidence="5">Uncharacterized protein</fullName>
    </submittedName>
</protein>
<dbReference type="Pfam" id="PF04499">
    <property type="entry name" value="SAPS"/>
    <property type="match status" value="1"/>
</dbReference>
<reference evidence="5 6" key="1">
    <citation type="submission" date="2024-06" db="EMBL/GenBank/DDBJ databases">
        <title>A chromosome-level genome assembly of beet webworm, Loxostege sticticalis.</title>
        <authorList>
            <person name="Zhang Y."/>
        </authorList>
    </citation>
    <scope>NUCLEOTIDE SEQUENCE [LARGE SCALE GENOMIC DNA]</scope>
    <source>
        <strain evidence="5">AQ028</strain>
        <tissue evidence="5">Male pupae</tissue>
    </source>
</reference>
<feature type="compositionally biased region" description="Basic and acidic residues" evidence="4">
    <location>
        <begin position="226"/>
        <end position="237"/>
    </location>
</feature>
<evidence type="ECO:0000256" key="4">
    <source>
        <dbReference type="SAM" id="MobiDB-lite"/>
    </source>
</evidence>
<gene>
    <name evidence="5" type="ORF">ABMA28_002464</name>
</gene>
<feature type="compositionally biased region" description="Low complexity" evidence="4">
    <location>
        <begin position="952"/>
        <end position="970"/>
    </location>
</feature>
<name>A0ABD0SZK2_LOXSC</name>
<evidence type="ECO:0000256" key="1">
    <source>
        <dbReference type="ARBA" id="ARBA00006180"/>
    </source>
</evidence>
<sequence>MFWSGNYIAVRELNFLLKEENVTLTQVLEADDILQECKADNKALMQFLTKPKILAELITLITEEPPKNVELASQYRHASIACEVLTSHLSSLSDRLSMDVAQMNRLCDFINKDPPLNPLLASYFSKTVEMLLERSPKQDWYLYHIVCLRVLDFFKSRRDFLPNLLRHISTSAIADTFKYFIRLDDLFNKIIMEWFEEHQFLECLIQIVCGTYAPEPAGKQPAPSPDRPEKGQQDLSEKGNQPDGLPADTGTESVENNMAEAEEAKAAEKGAEARADSAAEAERASRIQAVASANAAALLCDLILSGCAGEGCNTRPRTSWALVSRLQSAEGVRLLLQGMFTAPPRSRPHALVHGAHVLLALLDQEPILGGECESERTSVELAVAPHLPLLHQALLEEPGSGRVGLPRVQVAALLAHLALSEVEEVATTMLTLGECTPAAAAPGAAGGAGLGARGAAAGAGGRAAGAPRAVRGTPGVLVEMMFAHPNNNFLHAQVYALVKHALGNRAGLLARLMDAFEHNEAKQGASARAGYMGHVVLALRRVGKALEDDAVLALLPPEQAQRWQDFREGQLAPVLQRHDKPLGGFYPSENIYEPNDINDINADAYNEMCTNDSADFLADELDLEDGEKGEGSKNNFLELASQRFDDDMWEDTPEADAEQEAEAEGEDEGEVPLSRVRELLEQHSPWESSSSGGGGGEGWAQFEAFASAPAHAHAHAATPTDPFAPQGNPSDQFAAFWSYTDAQDKTADEKMEESMRALRLDDGGMCSVELASKLLSCMSNMMLPQHTGLQDGQDLQNVFDNQNIAGSQGLENDIQSVEGFPTDSESSPVLQKDVESHPLVGDDVKTDRDETKPVKDDANQDKHEVKQNVDKQDSNEAQSDKDEIKPDVVEAKLDKNEVNQDKDDAKLDKDEATAVPEQTDRQQVPEPTEPHQPTTPPSPPAAAAPPPPQEPSPSDAAPAAPAQEPSAPAEAPSPPATSPPAASEAQR</sequence>
<keyword evidence="3" id="KW-0175">Coiled coil</keyword>
<feature type="compositionally biased region" description="Basic and acidic residues" evidence="4">
    <location>
        <begin position="832"/>
        <end position="912"/>
    </location>
</feature>
<dbReference type="AlphaFoldDB" id="A0ABD0SZK2"/>
<dbReference type="EMBL" id="JBEDNZ010000013">
    <property type="protein sequence ID" value="KAL0830258.1"/>
    <property type="molecule type" value="Genomic_DNA"/>
</dbReference>
<comment type="similarity">
    <text evidence="1">Belongs to the SAPS family.</text>
</comment>
<feature type="coiled-coil region" evidence="3">
    <location>
        <begin position="251"/>
        <end position="281"/>
    </location>
</feature>
<feature type="compositionally biased region" description="Acidic residues" evidence="4">
    <location>
        <begin position="650"/>
        <end position="670"/>
    </location>
</feature>
<feature type="region of interest" description="Disordered" evidence="4">
    <location>
        <begin position="710"/>
        <end position="732"/>
    </location>
</feature>
<feature type="region of interest" description="Disordered" evidence="4">
    <location>
        <begin position="815"/>
        <end position="987"/>
    </location>
</feature>
<feature type="region of interest" description="Disordered" evidence="4">
    <location>
        <begin position="650"/>
        <end position="671"/>
    </location>
</feature>
<feature type="region of interest" description="Disordered" evidence="4">
    <location>
        <begin position="216"/>
        <end position="251"/>
    </location>
</feature>
<dbReference type="Proteomes" id="UP001549921">
    <property type="component" value="Unassembled WGS sequence"/>
</dbReference>
<accession>A0ABD0SZK2</accession>
<evidence type="ECO:0000256" key="2">
    <source>
        <dbReference type="ARBA" id="ARBA00023306"/>
    </source>
</evidence>
<evidence type="ECO:0000256" key="3">
    <source>
        <dbReference type="SAM" id="Coils"/>
    </source>
</evidence>
<comment type="caution">
    <text evidence="5">The sequence shown here is derived from an EMBL/GenBank/DDBJ whole genome shotgun (WGS) entry which is preliminary data.</text>
</comment>
<evidence type="ECO:0000313" key="6">
    <source>
        <dbReference type="Proteomes" id="UP001549921"/>
    </source>
</evidence>
<feature type="compositionally biased region" description="Pro residues" evidence="4">
    <location>
        <begin position="933"/>
        <end position="951"/>
    </location>
</feature>
<dbReference type="PANTHER" id="PTHR12634">
    <property type="entry name" value="SIT4 YEAST -ASSOCIATING PROTEIN-RELATED"/>
    <property type="match status" value="1"/>
</dbReference>
<organism evidence="5 6">
    <name type="scientific">Loxostege sticticalis</name>
    <name type="common">Beet webworm moth</name>
    <dbReference type="NCBI Taxonomy" id="481309"/>
    <lineage>
        <taxon>Eukaryota</taxon>
        <taxon>Metazoa</taxon>
        <taxon>Ecdysozoa</taxon>
        <taxon>Arthropoda</taxon>
        <taxon>Hexapoda</taxon>
        <taxon>Insecta</taxon>
        <taxon>Pterygota</taxon>
        <taxon>Neoptera</taxon>
        <taxon>Endopterygota</taxon>
        <taxon>Lepidoptera</taxon>
        <taxon>Glossata</taxon>
        <taxon>Ditrysia</taxon>
        <taxon>Pyraloidea</taxon>
        <taxon>Crambidae</taxon>
        <taxon>Pyraustinae</taxon>
        <taxon>Loxostege</taxon>
    </lineage>
</organism>
<dbReference type="PANTHER" id="PTHR12634:SF8">
    <property type="entry name" value="FIERY MOUNTAIN, ISOFORM D"/>
    <property type="match status" value="1"/>
</dbReference>
<proteinExistence type="inferred from homology"/>
<dbReference type="InterPro" id="IPR007587">
    <property type="entry name" value="SAPS"/>
</dbReference>
<evidence type="ECO:0000313" key="5">
    <source>
        <dbReference type="EMBL" id="KAL0830258.1"/>
    </source>
</evidence>